<dbReference type="SUPFAM" id="SSF52540">
    <property type="entry name" value="P-loop containing nucleoside triphosphate hydrolases"/>
    <property type="match status" value="1"/>
</dbReference>
<feature type="binding site" evidence="7">
    <location>
        <begin position="158"/>
        <end position="165"/>
    </location>
    <ligand>
        <name>ATP</name>
        <dbReference type="ChEBI" id="CHEBI:30616"/>
    </ligand>
</feature>
<gene>
    <name evidence="10" type="ORF">TCLT_LOCUS3032</name>
</gene>
<keyword evidence="8" id="KW-1133">Transmembrane helix</keyword>
<keyword evidence="2 7" id="KW-0547">Nucleotide-binding</keyword>
<dbReference type="InterPro" id="IPR057130">
    <property type="entry name" value="Myosin_VII_N"/>
</dbReference>
<dbReference type="GO" id="GO:0016459">
    <property type="term" value="C:myosin complex"/>
    <property type="evidence" value="ECO:0007669"/>
    <property type="project" value="UniProtKB-KW"/>
</dbReference>
<evidence type="ECO:0000256" key="4">
    <source>
        <dbReference type="ARBA" id="ARBA00023123"/>
    </source>
</evidence>
<dbReference type="InterPro" id="IPR036961">
    <property type="entry name" value="Kinesin_motor_dom_sf"/>
</dbReference>
<dbReference type="PROSITE" id="PS51456">
    <property type="entry name" value="MYOSIN_MOTOR"/>
    <property type="match status" value="1"/>
</dbReference>
<evidence type="ECO:0000313" key="12">
    <source>
        <dbReference type="WBParaSite" id="TCLT_0000303101-mRNA-1"/>
    </source>
</evidence>
<dbReference type="PANTHER" id="PTHR46049">
    <property type="entry name" value="AGAP003327-PA"/>
    <property type="match status" value="1"/>
</dbReference>
<keyword evidence="6 7" id="KW-0009">Actin-binding</keyword>
<dbReference type="Gene3D" id="1.20.120.720">
    <property type="entry name" value="Myosin VI head, motor domain, U50 subdomain"/>
    <property type="match status" value="1"/>
</dbReference>
<dbReference type="STRING" id="103827.A0A0N5CS31"/>
<dbReference type="InterPro" id="IPR027417">
    <property type="entry name" value="P-loop_NTPase"/>
</dbReference>
<dbReference type="PRINTS" id="PR00193">
    <property type="entry name" value="MYOSINHEAVY"/>
</dbReference>
<dbReference type="GO" id="GO:0005524">
    <property type="term" value="F:ATP binding"/>
    <property type="evidence" value="ECO:0007669"/>
    <property type="project" value="UniProtKB-UniRule"/>
</dbReference>
<dbReference type="OMA" id="MEATEIK"/>
<dbReference type="GO" id="GO:0003779">
    <property type="term" value="F:actin binding"/>
    <property type="evidence" value="ECO:0007669"/>
    <property type="project" value="UniProtKB-KW"/>
</dbReference>
<keyword evidence="8" id="KW-0472">Membrane</keyword>
<accession>A0A0N5CS31</accession>
<feature type="transmembrane region" description="Helical" evidence="8">
    <location>
        <begin position="91"/>
        <end position="109"/>
    </location>
</feature>
<dbReference type="WBParaSite" id="TCLT_0000303101-mRNA-1">
    <property type="protein sequence ID" value="TCLT_0000303101-mRNA-1"/>
    <property type="gene ID" value="TCLT_0000303101"/>
</dbReference>
<keyword evidence="5 7" id="KW-0505">Motor protein</keyword>
<name>A0A0N5CS31_THECL</name>
<dbReference type="Gene3D" id="3.40.850.10">
    <property type="entry name" value="Kinesin motor domain"/>
    <property type="match status" value="1"/>
</dbReference>
<dbReference type="Pfam" id="PF00063">
    <property type="entry name" value="Myosin_head"/>
    <property type="match status" value="1"/>
</dbReference>
<dbReference type="SMART" id="SM00242">
    <property type="entry name" value="MYSc"/>
    <property type="match status" value="1"/>
</dbReference>
<dbReference type="FunFam" id="1.10.10.820:FF:000001">
    <property type="entry name" value="Myosin heavy chain"/>
    <property type="match status" value="1"/>
</dbReference>
<evidence type="ECO:0000313" key="10">
    <source>
        <dbReference type="EMBL" id="VDM99294.1"/>
    </source>
</evidence>
<dbReference type="GO" id="GO:0003774">
    <property type="term" value="F:cytoskeletal motor activity"/>
    <property type="evidence" value="ECO:0007669"/>
    <property type="project" value="UniProtKB-UniRule"/>
</dbReference>
<evidence type="ECO:0000256" key="8">
    <source>
        <dbReference type="SAM" id="Phobius"/>
    </source>
</evidence>
<dbReference type="PANTHER" id="PTHR46049:SF10">
    <property type="entry name" value="MYOSIN VIIA"/>
    <property type="match status" value="1"/>
</dbReference>
<keyword evidence="8" id="KW-0812">Transmembrane</keyword>
<evidence type="ECO:0000256" key="1">
    <source>
        <dbReference type="ARBA" id="ARBA00008314"/>
    </source>
</evidence>
<dbReference type="InterPro" id="IPR051724">
    <property type="entry name" value="Actin_motor_Myosin"/>
</dbReference>
<evidence type="ECO:0000259" key="9">
    <source>
        <dbReference type="PROSITE" id="PS51456"/>
    </source>
</evidence>
<proteinExistence type="inferred from homology"/>
<organism evidence="12">
    <name type="scientific">Thelazia callipaeda</name>
    <name type="common">Oriental eyeworm</name>
    <name type="synonym">Parasitic nematode</name>
    <dbReference type="NCBI Taxonomy" id="103827"/>
    <lineage>
        <taxon>Eukaryota</taxon>
        <taxon>Metazoa</taxon>
        <taxon>Ecdysozoa</taxon>
        <taxon>Nematoda</taxon>
        <taxon>Chromadorea</taxon>
        <taxon>Rhabditida</taxon>
        <taxon>Spirurina</taxon>
        <taxon>Spiruromorpha</taxon>
        <taxon>Thelazioidea</taxon>
        <taxon>Thelaziidae</taxon>
        <taxon>Thelazia</taxon>
    </lineage>
</organism>
<evidence type="ECO:0000256" key="2">
    <source>
        <dbReference type="ARBA" id="ARBA00022741"/>
    </source>
</evidence>
<sequence length="563" mass="64047">MIYVLKGDFLWLEPTTCSRFNCLIGGRVLEVEDDKIKIIDDFSEEQWLPLDRNYRIMHATSVQGVEDMINLGDLHEAALLRNLFVRYNNKLIYTYVGSLLIAVNPYAYLPIYSTEQVRLYRNRRIGELPPHIFAIANSAYSNMKITGQNQSIIMNFSGESGSGKTESAKLVIQFLATISGQHSWIEQQVLEANPILEAFGNAKTTYNDNSSRFGCVIELFFTAGGALEGARIDQYLLEKSRIVSQVVDERNYHIFYCLLAGLSKSEKEQLFLSDADDFYFLNQGEAILVEGRDDAADFAEIRSSMKVLMFKETEIWSIFRILAALLHIGNVKYFVAIINNIETTEIRDTREIEKISNLLLIDEQSLADALTTRTLSIGEERVISCLSAEQSLDARDAFAKAIYHRLFLYVMDKINDALNVGRKEGSRYSTTSILDIFGFENLARNSFEQFCINYANEALQQLFIHHTFKLEQNKYDTEEINWGPIEINDNVEVLDLIASGPMNIMSVIDEESIFAKGTDQSMLKKLHSCFASKEKVYIRPKSDLSKSFGIAHHNGIIFYQSKG</sequence>
<dbReference type="InterPro" id="IPR001609">
    <property type="entry name" value="Myosin_head_motor_dom-like"/>
</dbReference>
<dbReference type="AlphaFoldDB" id="A0A0N5CS31"/>
<dbReference type="Gene3D" id="1.20.58.530">
    <property type="match status" value="1"/>
</dbReference>
<comment type="caution">
    <text evidence="7">Lacks conserved residue(s) required for the propagation of feature annotation.</text>
</comment>
<reference evidence="12" key="1">
    <citation type="submission" date="2017-02" db="UniProtKB">
        <authorList>
            <consortium name="WormBaseParasite"/>
        </authorList>
    </citation>
    <scope>IDENTIFICATION</scope>
</reference>
<reference evidence="10 11" key="2">
    <citation type="submission" date="2018-11" db="EMBL/GenBank/DDBJ databases">
        <authorList>
            <consortium name="Pathogen Informatics"/>
        </authorList>
    </citation>
    <scope>NUCLEOTIDE SEQUENCE [LARGE SCALE GENOMIC DNA]</scope>
</reference>
<dbReference type="OrthoDB" id="6108017at2759"/>
<evidence type="ECO:0000256" key="6">
    <source>
        <dbReference type="ARBA" id="ARBA00023203"/>
    </source>
</evidence>
<keyword evidence="3 7" id="KW-0067">ATP-binding</keyword>
<dbReference type="EMBL" id="UYYF01000906">
    <property type="protein sequence ID" value="VDM99294.1"/>
    <property type="molecule type" value="Genomic_DNA"/>
</dbReference>
<feature type="domain" description="Myosin motor" evidence="9">
    <location>
        <begin position="63"/>
        <end position="563"/>
    </location>
</feature>
<protein>
    <submittedName>
        <fullName evidence="12">Myosin motor domain-containing protein</fullName>
    </submittedName>
</protein>
<evidence type="ECO:0000256" key="5">
    <source>
        <dbReference type="ARBA" id="ARBA00023175"/>
    </source>
</evidence>
<keyword evidence="11" id="KW-1185">Reference proteome</keyword>
<dbReference type="Pfam" id="PF24123">
    <property type="entry name" value="Myosin_VII_N"/>
    <property type="match status" value="1"/>
</dbReference>
<evidence type="ECO:0000313" key="11">
    <source>
        <dbReference type="Proteomes" id="UP000276776"/>
    </source>
</evidence>
<dbReference type="Proteomes" id="UP000276776">
    <property type="component" value="Unassembled WGS sequence"/>
</dbReference>
<evidence type="ECO:0000256" key="7">
    <source>
        <dbReference type="PROSITE-ProRule" id="PRU00782"/>
    </source>
</evidence>
<evidence type="ECO:0000256" key="3">
    <source>
        <dbReference type="ARBA" id="ARBA00022840"/>
    </source>
</evidence>
<keyword evidence="4 7" id="KW-0518">Myosin</keyword>
<comment type="similarity">
    <text evidence="1 7">Belongs to the TRAFAC class myosin-kinesin ATPase superfamily. Myosin family.</text>
</comment>
<dbReference type="Gene3D" id="1.10.10.820">
    <property type="match status" value="1"/>
</dbReference>